<dbReference type="Pfam" id="PF07183">
    <property type="entry name" value="DUF1403"/>
    <property type="match status" value="1"/>
</dbReference>
<protein>
    <submittedName>
        <fullName evidence="1">Uncharacterized protein</fullName>
    </submittedName>
</protein>
<keyword evidence="2" id="KW-1185">Reference proteome</keyword>
<proteinExistence type="predicted"/>
<sequence>MAISGCPDRAGDLRDAVHLARPGDLSGPAGAVYLTWQQAVARPITRDGLQRALPEIAATRIVGWLASGEGAPVSRAATALETVLTEAPRAEVLALILADAALAQALRQEQVNGCFDLFQQGR</sequence>
<reference evidence="1 2" key="1">
    <citation type="submission" date="2013-09" db="EMBL/GenBank/DDBJ databases">
        <title>Genome sequencing of Phaeobacter antarcticus sp. nov. SM1211.</title>
        <authorList>
            <person name="Zhang X.-Y."/>
            <person name="Liu C."/>
            <person name="Chen X.-L."/>
            <person name="Xie B.-B."/>
            <person name="Qin Q.-L."/>
            <person name="Rong J.-C."/>
            <person name="Zhang Y.-Z."/>
        </authorList>
    </citation>
    <scope>NUCLEOTIDE SEQUENCE [LARGE SCALE GENOMIC DNA]</scope>
    <source>
        <strain evidence="1 2">SM1211</strain>
    </source>
</reference>
<dbReference type="AlphaFoldDB" id="A0A2G8RJR1"/>
<dbReference type="EMBL" id="AWWI01000026">
    <property type="protein sequence ID" value="PIL21733.1"/>
    <property type="molecule type" value="Genomic_DNA"/>
</dbReference>
<comment type="caution">
    <text evidence="1">The sequence shown here is derived from an EMBL/GenBank/DDBJ whole genome shotgun (WGS) entry which is preliminary data.</text>
</comment>
<evidence type="ECO:0000313" key="1">
    <source>
        <dbReference type="EMBL" id="PIL21733.1"/>
    </source>
</evidence>
<gene>
    <name evidence="1" type="ORF">P775_02855</name>
</gene>
<evidence type="ECO:0000313" key="2">
    <source>
        <dbReference type="Proteomes" id="UP000231259"/>
    </source>
</evidence>
<dbReference type="InterPro" id="IPR009843">
    <property type="entry name" value="DUF1403"/>
</dbReference>
<name>A0A2G8RJR1_9RHOB</name>
<dbReference type="Proteomes" id="UP000231259">
    <property type="component" value="Unassembled WGS sequence"/>
</dbReference>
<organism evidence="1 2">
    <name type="scientific">Puniceibacterium antarcticum</name>
    <dbReference type="NCBI Taxonomy" id="1206336"/>
    <lineage>
        <taxon>Bacteria</taxon>
        <taxon>Pseudomonadati</taxon>
        <taxon>Pseudomonadota</taxon>
        <taxon>Alphaproteobacteria</taxon>
        <taxon>Rhodobacterales</taxon>
        <taxon>Paracoccaceae</taxon>
        <taxon>Puniceibacterium</taxon>
    </lineage>
</organism>
<accession>A0A2G8RJR1</accession>